<dbReference type="EMBL" id="BARS01008069">
    <property type="protein sequence ID" value="GAF73502.1"/>
    <property type="molecule type" value="Genomic_DNA"/>
</dbReference>
<reference evidence="1" key="1">
    <citation type="journal article" date="2014" name="Front. Microbiol.">
        <title>High frequency of phylogenetically diverse reductive dehalogenase-homologous genes in deep subseafloor sedimentary metagenomes.</title>
        <authorList>
            <person name="Kawai M."/>
            <person name="Futagami T."/>
            <person name="Toyoda A."/>
            <person name="Takaki Y."/>
            <person name="Nishi S."/>
            <person name="Hori S."/>
            <person name="Arai W."/>
            <person name="Tsubouchi T."/>
            <person name="Morono Y."/>
            <person name="Uchiyama I."/>
            <person name="Ito T."/>
            <person name="Fujiyama A."/>
            <person name="Inagaki F."/>
            <person name="Takami H."/>
        </authorList>
    </citation>
    <scope>NUCLEOTIDE SEQUENCE</scope>
    <source>
        <strain evidence="1">Expedition CK06-06</strain>
    </source>
</reference>
<accession>X0SC75</accession>
<name>X0SC75_9ZZZZ</name>
<comment type="caution">
    <text evidence="1">The sequence shown here is derived from an EMBL/GenBank/DDBJ whole genome shotgun (WGS) entry which is preliminary data.</text>
</comment>
<organism evidence="1">
    <name type="scientific">marine sediment metagenome</name>
    <dbReference type="NCBI Taxonomy" id="412755"/>
    <lineage>
        <taxon>unclassified sequences</taxon>
        <taxon>metagenomes</taxon>
        <taxon>ecological metagenomes</taxon>
    </lineage>
</organism>
<evidence type="ECO:0000313" key="1">
    <source>
        <dbReference type="EMBL" id="GAF73502.1"/>
    </source>
</evidence>
<sequence length="86" mass="9093">MHIWATVTSPDAKTIAFGGVETGIIKARLAAMVVGITNSNGSSPKPLATAAKMGRSVAVQEILLVNWVIKTDVVLTSNIITGRERF</sequence>
<dbReference type="AlphaFoldDB" id="X0SC75"/>
<proteinExistence type="predicted"/>
<gene>
    <name evidence="1" type="ORF">S01H1_15462</name>
</gene>
<protein>
    <submittedName>
        <fullName evidence="1">Uncharacterized protein</fullName>
    </submittedName>
</protein>